<accession>A0ACB9IK02</accession>
<gene>
    <name evidence="1" type="ORF">L1987_23959</name>
</gene>
<evidence type="ECO:0000313" key="2">
    <source>
        <dbReference type="Proteomes" id="UP001056120"/>
    </source>
</evidence>
<comment type="caution">
    <text evidence="1">The sequence shown here is derived from an EMBL/GenBank/DDBJ whole genome shotgun (WGS) entry which is preliminary data.</text>
</comment>
<name>A0ACB9IK02_9ASTR</name>
<reference evidence="1 2" key="2">
    <citation type="journal article" date="2022" name="Mol. Ecol. Resour.">
        <title>The genomes of chicory, endive, great burdock and yacon provide insights into Asteraceae paleo-polyploidization history and plant inulin production.</title>
        <authorList>
            <person name="Fan W."/>
            <person name="Wang S."/>
            <person name="Wang H."/>
            <person name="Wang A."/>
            <person name="Jiang F."/>
            <person name="Liu H."/>
            <person name="Zhao H."/>
            <person name="Xu D."/>
            <person name="Zhang Y."/>
        </authorList>
    </citation>
    <scope>NUCLEOTIDE SEQUENCE [LARGE SCALE GENOMIC DNA]</scope>
    <source>
        <strain evidence="2">cv. Yunnan</strain>
        <tissue evidence="1">Leaves</tissue>
    </source>
</reference>
<sequence length="84" mass="9623">MHAPVVNLTGEHKDHIHKLAFIRMIEAYKRIAVDGRSQLRFSLLSYSGVEIWLDLAQKAKEGGVDVIRTIVFYNGHEPQHDKVK</sequence>
<dbReference type="EMBL" id="CM042025">
    <property type="protein sequence ID" value="KAI3808018.1"/>
    <property type="molecule type" value="Genomic_DNA"/>
</dbReference>
<proteinExistence type="predicted"/>
<keyword evidence="2" id="KW-1185">Reference proteome</keyword>
<dbReference type="Proteomes" id="UP001056120">
    <property type="component" value="Linkage Group LG08"/>
</dbReference>
<organism evidence="1 2">
    <name type="scientific">Smallanthus sonchifolius</name>
    <dbReference type="NCBI Taxonomy" id="185202"/>
    <lineage>
        <taxon>Eukaryota</taxon>
        <taxon>Viridiplantae</taxon>
        <taxon>Streptophyta</taxon>
        <taxon>Embryophyta</taxon>
        <taxon>Tracheophyta</taxon>
        <taxon>Spermatophyta</taxon>
        <taxon>Magnoliopsida</taxon>
        <taxon>eudicotyledons</taxon>
        <taxon>Gunneridae</taxon>
        <taxon>Pentapetalae</taxon>
        <taxon>asterids</taxon>
        <taxon>campanulids</taxon>
        <taxon>Asterales</taxon>
        <taxon>Asteraceae</taxon>
        <taxon>Asteroideae</taxon>
        <taxon>Heliantheae alliance</taxon>
        <taxon>Millerieae</taxon>
        <taxon>Smallanthus</taxon>
    </lineage>
</organism>
<evidence type="ECO:0000313" key="1">
    <source>
        <dbReference type="EMBL" id="KAI3808018.1"/>
    </source>
</evidence>
<reference evidence="2" key="1">
    <citation type="journal article" date="2022" name="Mol. Ecol. Resour.">
        <title>The genomes of chicory, endive, great burdock and yacon provide insights into Asteraceae palaeo-polyploidization history and plant inulin production.</title>
        <authorList>
            <person name="Fan W."/>
            <person name="Wang S."/>
            <person name="Wang H."/>
            <person name="Wang A."/>
            <person name="Jiang F."/>
            <person name="Liu H."/>
            <person name="Zhao H."/>
            <person name="Xu D."/>
            <person name="Zhang Y."/>
        </authorList>
    </citation>
    <scope>NUCLEOTIDE SEQUENCE [LARGE SCALE GENOMIC DNA]</scope>
    <source>
        <strain evidence="2">cv. Yunnan</strain>
    </source>
</reference>
<protein>
    <submittedName>
        <fullName evidence="1">Uncharacterized protein</fullName>
    </submittedName>
</protein>